<accession>U4LJU5</accession>
<dbReference type="EMBL" id="HF935733">
    <property type="protein sequence ID" value="CCX32228.1"/>
    <property type="molecule type" value="Genomic_DNA"/>
</dbReference>
<name>U4LJU5_PYROM</name>
<dbReference type="OrthoDB" id="29098at2759"/>
<sequence>MAEHLPSSLEEEYVKKPLVRPVTEVTLATSKTATVEVKTEAKAEVKEEVTERMDVSMTGVTEVTAKIEEAKIAEIETQVTTQQTTDPVILQLLRLRVSFNFLSSLYLPVHITALLQVHLSTLHDFTKLDSYVEELKKLRTDAAAARQGDFSMKRQNMDEEIDGRAEKKRKLEEEEKKKAKNVSRGVKELSKVNTRGMAKITGFFKKKA</sequence>
<feature type="compositionally biased region" description="Basic and acidic residues" evidence="1">
    <location>
        <begin position="153"/>
        <end position="177"/>
    </location>
</feature>
<evidence type="ECO:0000256" key="1">
    <source>
        <dbReference type="SAM" id="MobiDB-lite"/>
    </source>
</evidence>
<dbReference type="InterPro" id="IPR019024">
    <property type="entry name" value="RNase_H2_suB_wHTH"/>
</dbReference>
<organism evidence="3 4">
    <name type="scientific">Pyronema omphalodes (strain CBS 100304)</name>
    <name type="common">Pyronema confluens</name>
    <dbReference type="NCBI Taxonomy" id="1076935"/>
    <lineage>
        <taxon>Eukaryota</taxon>
        <taxon>Fungi</taxon>
        <taxon>Dikarya</taxon>
        <taxon>Ascomycota</taxon>
        <taxon>Pezizomycotina</taxon>
        <taxon>Pezizomycetes</taxon>
        <taxon>Pezizales</taxon>
        <taxon>Pyronemataceae</taxon>
        <taxon>Pyronema</taxon>
    </lineage>
</organism>
<dbReference type="Proteomes" id="UP000018144">
    <property type="component" value="Unassembled WGS sequence"/>
</dbReference>
<keyword evidence="4" id="KW-1185">Reference proteome</keyword>
<evidence type="ECO:0000313" key="4">
    <source>
        <dbReference type="Proteomes" id="UP000018144"/>
    </source>
</evidence>
<reference evidence="3 4" key="1">
    <citation type="journal article" date="2013" name="PLoS Genet.">
        <title>The genome and development-dependent transcriptomes of Pyronema confluens: a window into fungal evolution.</title>
        <authorList>
            <person name="Traeger S."/>
            <person name="Altegoer F."/>
            <person name="Freitag M."/>
            <person name="Gabaldon T."/>
            <person name="Kempken F."/>
            <person name="Kumar A."/>
            <person name="Marcet-Houben M."/>
            <person name="Poggeler S."/>
            <person name="Stajich J.E."/>
            <person name="Nowrousian M."/>
        </authorList>
    </citation>
    <scope>NUCLEOTIDE SEQUENCE [LARGE SCALE GENOMIC DNA]</scope>
    <source>
        <strain evidence="4">CBS 100304</strain>
        <tissue evidence="3">Vegetative mycelium</tissue>
    </source>
</reference>
<gene>
    <name evidence="3" type="ORF">PCON_12566</name>
</gene>
<protein>
    <recommendedName>
        <fullName evidence="2">Ribonuclease H2 subunit B wHTH domain-containing protein</fullName>
    </recommendedName>
</protein>
<dbReference type="OMA" id="AFQFICG"/>
<dbReference type="STRING" id="1076935.U4LJU5"/>
<evidence type="ECO:0000259" key="2">
    <source>
        <dbReference type="Pfam" id="PF09468"/>
    </source>
</evidence>
<proteinExistence type="predicted"/>
<feature type="domain" description="Ribonuclease H2 subunit B wHTH" evidence="2">
    <location>
        <begin position="3"/>
        <end position="116"/>
    </location>
</feature>
<evidence type="ECO:0000313" key="3">
    <source>
        <dbReference type="EMBL" id="CCX32228.1"/>
    </source>
</evidence>
<dbReference type="AlphaFoldDB" id="U4LJU5"/>
<dbReference type="Pfam" id="PF09468">
    <property type="entry name" value="RNase_H2-Ydr279"/>
    <property type="match status" value="1"/>
</dbReference>
<dbReference type="eggNOG" id="KOG4705">
    <property type="taxonomic scope" value="Eukaryota"/>
</dbReference>
<feature type="region of interest" description="Disordered" evidence="1">
    <location>
        <begin position="153"/>
        <end position="186"/>
    </location>
</feature>